<dbReference type="Gene3D" id="2.60.40.10">
    <property type="entry name" value="Immunoglobulins"/>
    <property type="match status" value="3"/>
</dbReference>
<evidence type="ECO:0000256" key="1">
    <source>
        <dbReference type="ARBA" id="ARBA00007401"/>
    </source>
</evidence>
<dbReference type="Pfam" id="PF00703">
    <property type="entry name" value="Glyco_hydro_2"/>
    <property type="match status" value="1"/>
</dbReference>
<dbReference type="InterPro" id="IPR006103">
    <property type="entry name" value="Glyco_hydro_2_cat"/>
</dbReference>
<dbReference type="InterPro" id="IPR023232">
    <property type="entry name" value="Glyco_hydro_2_AS"/>
</dbReference>
<evidence type="ECO:0000259" key="4">
    <source>
        <dbReference type="Pfam" id="PF00703"/>
    </source>
</evidence>
<organism evidence="9 10">
    <name type="scientific">Paenibacillus terreus</name>
    <dbReference type="NCBI Taxonomy" id="1387834"/>
    <lineage>
        <taxon>Bacteria</taxon>
        <taxon>Bacillati</taxon>
        <taxon>Bacillota</taxon>
        <taxon>Bacilli</taxon>
        <taxon>Bacillales</taxon>
        <taxon>Paenibacillaceae</taxon>
        <taxon>Paenibacillus</taxon>
    </lineage>
</organism>
<name>A0ABV5BAH4_9BACL</name>
<dbReference type="RefSeq" id="WP_375526453.1">
    <property type="nucleotide sequence ID" value="NZ_JBHILM010000019.1"/>
</dbReference>
<dbReference type="InterPro" id="IPR040605">
    <property type="entry name" value="Glyco_hydro2_dom5"/>
</dbReference>
<feature type="domain" description="Glycoside hydrolase family 2 immunoglobulin-like beta-sandwich" evidence="4">
    <location>
        <begin position="171"/>
        <end position="273"/>
    </location>
</feature>
<comment type="similarity">
    <text evidence="1">Belongs to the glycosyl hydrolase 2 family.</text>
</comment>
<keyword evidence="10" id="KW-1185">Reference proteome</keyword>
<evidence type="ECO:0000259" key="7">
    <source>
        <dbReference type="Pfam" id="PF16355"/>
    </source>
</evidence>
<dbReference type="InterPro" id="IPR006101">
    <property type="entry name" value="Glyco_hydro_2"/>
</dbReference>
<evidence type="ECO:0000259" key="6">
    <source>
        <dbReference type="Pfam" id="PF02837"/>
    </source>
</evidence>
<feature type="domain" description="Glycosyl hydrolases family 2 sugar binding" evidence="6">
    <location>
        <begin position="65"/>
        <end position="158"/>
    </location>
</feature>
<dbReference type="Gene3D" id="3.20.20.80">
    <property type="entry name" value="Glycosidases"/>
    <property type="match status" value="2"/>
</dbReference>
<dbReference type="InterPro" id="IPR006104">
    <property type="entry name" value="Glyco_hydro_2_N"/>
</dbReference>
<dbReference type="PROSITE" id="PS00608">
    <property type="entry name" value="GLYCOSYL_HYDROL_F2_2"/>
    <property type="match status" value="1"/>
</dbReference>
<dbReference type="Pfam" id="PF16355">
    <property type="entry name" value="DUF4982"/>
    <property type="match status" value="1"/>
</dbReference>
<dbReference type="InterPro" id="IPR036156">
    <property type="entry name" value="Beta-gal/glucu_dom_sf"/>
</dbReference>
<dbReference type="InterPro" id="IPR006102">
    <property type="entry name" value="Ig-like_GH2"/>
</dbReference>
<accession>A0ABV5BAH4</accession>
<evidence type="ECO:0000256" key="2">
    <source>
        <dbReference type="ARBA" id="ARBA00022801"/>
    </source>
</evidence>
<feature type="domain" description="Glycoside hydrolase family 2 catalytic" evidence="5">
    <location>
        <begin position="281"/>
        <end position="456"/>
    </location>
</feature>
<evidence type="ECO:0000259" key="8">
    <source>
        <dbReference type="Pfam" id="PF18565"/>
    </source>
</evidence>
<dbReference type="Pfam" id="PF02837">
    <property type="entry name" value="Glyco_hydro_2_N"/>
    <property type="match status" value="1"/>
</dbReference>
<evidence type="ECO:0000313" key="10">
    <source>
        <dbReference type="Proteomes" id="UP001580407"/>
    </source>
</evidence>
<dbReference type="PANTHER" id="PTHR42732:SF1">
    <property type="entry name" value="BETA-MANNOSIDASE"/>
    <property type="match status" value="1"/>
</dbReference>
<dbReference type="EMBL" id="JBHILM010000019">
    <property type="protein sequence ID" value="MFB5682709.1"/>
    <property type="molecule type" value="Genomic_DNA"/>
</dbReference>
<dbReference type="SUPFAM" id="SSF49303">
    <property type="entry name" value="beta-Galactosidase/glucuronidase domain"/>
    <property type="match status" value="1"/>
</dbReference>
<evidence type="ECO:0000259" key="5">
    <source>
        <dbReference type="Pfam" id="PF02836"/>
    </source>
</evidence>
<keyword evidence="3" id="KW-0326">Glycosidase</keyword>
<dbReference type="GO" id="GO:0016787">
    <property type="term" value="F:hydrolase activity"/>
    <property type="evidence" value="ECO:0007669"/>
    <property type="project" value="UniProtKB-KW"/>
</dbReference>
<evidence type="ECO:0000313" key="9">
    <source>
        <dbReference type="EMBL" id="MFB5682709.1"/>
    </source>
</evidence>
<dbReference type="InterPro" id="IPR032311">
    <property type="entry name" value="DUF4982"/>
</dbReference>
<dbReference type="Gene3D" id="2.60.120.260">
    <property type="entry name" value="Galactose-binding domain-like"/>
    <property type="match status" value="1"/>
</dbReference>
<dbReference type="Pfam" id="PF18565">
    <property type="entry name" value="Glyco_hydro2_C5"/>
    <property type="match status" value="1"/>
</dbReference>
<dbReference type="SUPFAM" id="SSF51445">
    <property type="entry name" value="(Trans)glycosidases"/>
    <property type="match status" value="1"/>
</dbReference>
<proteinExistence type="inferred from homology"/>
<dbReference type="SUPFAM" id="SSF49785">
    <property type="entry name" value="Galactose-binding domain-like"/>
    <property type="match status" value="1"/>
</dbReference>
<dbReference type="PANTHER" id="PTHR42732">
    <property type="entry name" value="BETA-GALACTOSIDASE"/>
    <property type="match status" value="1"/>
</dbReference>
<dbReference type="Pfam" id="PF02836">
    <property type="entry name" value="Glyco_hydro_2_C"/>
    <property type="match status" value="1"/>
</dbReference>
<reference evidence="9 10" key="1">
    <citation type="submission" date="2024-09" db="EMBL/GenBank/DDBJ databases">
        <authorList>
            <person name="Ruan L."/>
        </authorList>
    </citation>
    <scope>NUCLEOTIDE SEQUENCE [LARGE SCALE GENOMIC DNA]</scope>
    <source>
        <strain evidence="9 10">D33</strain>
    </source>
</reference>
<feature type="domain" description="DUF4982" evidence="7">
    <location>
        <begin position="602"/>
        <end position="661"/>
    </location>
</feature>
<dbReference type="InterPro" id="IPR017853">
    <property type="entry name" value="GH"/>
</dbReference>
<gene>
    <name evidence="9" type="ORF">ACE3NQ_17465</name>
</gene>
<protein>
    <submittedName>
        <fullName evidence="9">Glycoside hydrolase family 2 TIM barrel-domain containing protein</fullName>
    </submittedName>
</protein>
<sequence length="781" mass="89607">MTSRTILPFNTDWRFTEGNYAGADKKDYNDSKWRQLNVPHDWSIEKPFDPHMEFGGNHAYLPRWTVGWYRKHFRLAANEAQQRVYIQFDGIHNNSEVWINGHFLGKRPYGYVSFQYDLTPYILRDGENVISVKVDNTPMPPDRWYSGSGIYRNVWLISTSRVHVTGWGTYITTPEITADKAKLNAEIQVKNHDDQPVECTIVTEIVDAAGTLQGRVGTQQDLAGGETLKIVQGAEIHNPELWSPESPVMYEARTTIYCEGAEVDRYTTPFGIREIKFDAQEGFFLNGVHMKLKGVCIHHDLGCLGAAYHDTAMRRRLETLKEMGCNAIRFAHNPMAPELLDLCDRMGFLVVDEAFDKWKSLYYEHLFEEWWQKDLEAMLFRDRNHPCVIMWSVGNEVENQGQAAMLDMLQMLVDYCHEVDPTRPVTCALEPHNTPLSLRDGSIEGKVQHTKGLAERMDILGLNYQEQWYEYYREAMPDTLILGTETFPFYRGKDNRVKGYLPLNPWFDVLKHKYVIGQFVWAGIDYLGEAGYPLKGWPSGLIDTCGFRKPISYLQQSFWSEEPMVHIAVFDDTVKQEHNPQWTMHWKSPALKDHWTLPDYTGKLVRLVTFTNCESVELFVNDESYGIRELKDYPDQMIVWHLPYAPGKIRAVGRNRGRQVCEHELTTAGEPCQIELKSDRSEMPADNHEIAHIEVIIADQEGALAPQREYELHFELTGEGRILGVDNGDLTSDEPYKGNQRSTRGGKCLVIVQAGGQTGELILHAKGEGLQSGEIQIKIRN</sequence>
<dbReference type="InterPro" id="IPR013783">
    <property type="entry name" value="Ig-like_fold"/>
</dbReference>
<keyword evidence="2 9" id="KW-0378">Hydrolase</keyword>
<dbReference type="InterPro" id="IPR051913">
    <property type="entry name" value="GH2_Domain-Containing"/>
</dbReference>
<evidence type="ECO:0000256" key="3">
    <source>
        <dbReference type="ARBA" id="ARBA00023295"/>
    </source>
</evidence>
<dbReference type="PRINTS" id="PR00132">
    <property type="entry name" value="GLHYDRLASE2"/>
</dbReference>
<comment type="caution">
    <text evidence="9">The sequence shown here is derived from an EMBL/GenBank/DDBJ whole genome shotgun (WGS) entry which is preliminary data.</text>
</comment>
<dbReference type="InterPro" id="IPR008979">
    <property type="entry name" value="Galactose-bd-like_sf"/>
</dbReference>
<dbReference type="Proteomes" id="UP001580407">
    <property type="component" value="Unassembled WGS sequence"/>
</dbReference>
<feature type="domain" description="Glycoside hydrolase family 2" evidence="8">
    <location>
        <begin position="674"/>
        <end position="775"/>
    </location>
</feature>